<gene>
    <name evidence="2" type="ORF">ACFOW1_11435</name>
</gene>
<name>A0ABV8PWL1_9BACT</name>
<dbReference type="Proteomes" id="UP001595906">
    <property type="component" value="Unassembled WGS sequence"/>
</dbReference>
<dbReference type="EMBL" id="JBHSDC010000022">
    <property type="protein sequence ID" value="MFC4232509.1"/>
    <property type="molecule type" value="Genomic_DNA"/>
</dbReference>
<proteinExistence type="predicted"/>
<evidence type="ECO:0000313" key="3">
    <source>
        <dbReference type="Proteomes" id="UP001595906"/>
    </source>
</evidence>
<evidence type="ECO:0000313" key="2">
    <source>
        <dbReference type="EMBL" id="MFC4232509.1"/>
    </source>
</evidence>
<dbReference type="Pfam" id="PF01832">
    <property type="entry name" value="Glucosaminidase"/>
    <property type="match status" value="1"/>
</dbReference>
<evidence type="ECO:0000259" key="1">
    <source>
        <dbReference type="Pfam" id="PF01832"/>
    </source>
</evidence>
<keyword evidence="3" id="KW-1185">Reference proteome</keyword>
<protein>
    <submittedName>
        <fullName evidence="2">Glucosaminidase domain-containing protein</fullName>
    </submittedName>
</protein>
<dbReference type="RefSeq" id="WP_379014391.1">
    <property type="nucleotide sequence ID" value="NZ_JBHSDC010000022.1"/>
</dbReference>
<comment type="caution">
    <text evidence="2">The sequence shown here is derived from an EMBL/GenBank/DDBJ whole genome shotgun (WGS) entry which is preliminary data.</text>
</comment>
<sequence>MKIILLLLVGLCIFSPIFAVSENDVYCYMNSIGIQHSEVVLKQAIYESGHFKSRIFKSKNNLFGFRRTKTYMKFKSWQSCIDFYKKWQDKYYHGEEDYYQFLQKKNFAGNKKFNYAKQLKNIKIRDSLNC</sequence>
<dbReference type="InterPro" id="IPR002901">
    <property type="entry name" value="MGlyc_endo_b_GlcNAc-like_dom"/>
</dbReference>
<organism evidence="2 3">
    <name type="scientific">Parasediminibacterium paludis</name>
    <dbReference type="NCBI Taxonomy" id="908966"/>
    <lineage>
        <taxon>Bacteria</taxon>
        <taxon>Pseudomonadati</taxon>
        <taxon>Bacteroidota</taxon>
        <taxon>Chitinophagia</taxon>
        <taxon>Chitinophagales</taxon>
        <taxon>Chitinophagaceae</taxon>
        <taxon>Parasediminibacterium</taxon>
    </lineage>
</organism>
<accession>A0ABV8PWL1</accession>
<reference evidence="3" key="1">
    <citation type="journal article" date="2019" name="Int. J. Syst. Evol. Microbiol.">
        <title>The Global Catalogue of Microorganisms (GCM) 10K type strain sequencing project: providing services to taxonomists for standard genome sequencing and annotation.</title>
        <authorList>
            <consortium name="The Broad Institute Genomics Platform"/>
            <consortium name="The Broad Institute Genome Sequencing Center for Infectious Disease"/>
            <person name="Wu L."/>
            <person name="Ma J."/>
        </authorList>
    </citation>
    <scope>NUCLEOTIDE SEQUENCE [LARGE SCALE GENOMIC DNA]</scope>
    <source>
        <strain evidence="3">CECT 8010</strain>
    </source>
</reference>
<dbReference type="Gene3D" id="1.10.530.10">
    <property type="match status" value="1"/>
</dbReference>
<feature type="domain" description="Mannosyl-glycoprotein endo-beta-N-acetylglucosamidase-like" evidence="1">
    <location>
        <begin position="28"/>
        <end position="122"/>
    </location>
</feature>